<feature type="compositionally biased region" description="Low complexity" evidence="1">
    <location>
        <begin position="196"/>
        <end position="208"/>
    </location>
</feature>
<feature type="compositionally biased region" description="Polar residues" evidence="1">
    <location>
        <begin position="379"/>
        <end position="391"/>
    </location>
</feature>
<comment type="caution">
    <text evidence="2">The sequence shown here is derived from an EMBL/GenBank/DDBJ whole genome shotgun (WGS) entry which is preliminary data.</text>
</comment>
<dbReference type="EMBL" id="JABCYN010000004">
    <property type="protein sequence ID" value="KAF6016037.1"/>
    <property type="molecule type" value="Genomic_DNA"/>
</dbReference>
<feature type="compositionally biased region" description="Acidic residues" evidence="1">
    <location>
        <begin position="416"/>
        <end position="425"/>
    </location>
</feature>
<protein>
    <submittedName>
        <fullName evidence="2">Uncharacterized protein</fullName>
    </submittedName>
</protein>
<feature type="compositionally biased region" description="Basic and acidic residues" evidence="1">
    <location>
        <begin position="35"/>
        <end position="59"/>
    </location>
</feature>
<evidence type="ECO:0000313" key="3">
    <source>
        <dbReference type="Proteomes" id="UP000568158"/>
    </source>
</evidence>
<feature type="compositionally biased region" description="Low complexity" evidence="1">
    <location>
        <begin position="331"/>
        <end position="341"/>
    </location>
</feature>
<sequence>MVNSSGQESEESVKGVSKKGNKNMNKVKRNSKQRSRTDHQTDKADINQISDEGRAEGVRKHQQAGNTEVSHVEEDTSFIEDTYSYMPDSVSSSDGEGLLINRGNITEQELISQNAEDVNHILEAYKGESLIADDDKVNDKHRLSLEIKEMNKSGVSAEDSIVIAENSSEMGDDERDDEDDEDEWQEEGVKEVEGTNIENENENASIENPKSIYAGQIANLEAPNGSLSKEKKNGEKESEEERSEKKREEKEKEKEKEESVSRSQESEIILVSDDEDDNVQVTQSRNEQTSSPNSTVDEVVITSENSATDESNSEKSATYENYKESSAADENNSVNLSASASNRHDSGKNVVTSGGSSLDDSENSNEEFLDATEGETEPIANSKNPNTANNQALVLVEQHDKDEHLQVTVDSNESTSDVDVELDDIDPNRSVGYDNENCLPDYILKFTQPRPIDASILEKASQARRKTQQETQQKPLQIEDNRKMKKRKGSTRSLYFYVNPNSLPDYIKQFTKPTYEGKD</sequence>
<feature type="compositionally biased region" description="Basic and acidic residues" evidence="1">
    <location>
        <begin position="242"/>
        <end position="260"/>
    </location>
</feature>
<feature type="compositionally biased region" description="Basic residues" evidence="1">
    <location>
        <begin position="16"/>
        <end position="34"/>
    </location>
</feature>
<accession>A0A8H6BQQ9</accession>
<feature type="compositionally biased region" description="Polar residues" evidence="1">
    <location>
        <begin position="279"/>
        <end position="319"/>
    </location>
</feature>
<organism evidence="2 3">
    <name type="scientific">Dekkera bruxellensis</name>
    <name type="common">Brettanomyces custersii</name>
    <dbReference type="NCBI Taxonomy" id="5007"/>
    <lineage>
        <taxon>Eukaryota</taxon>
        <taxon>Fungi</taxon>
        <taxon>Dikarya</taxon>
        <taxon>Ascomycota</taxon>
        <taxon>Saccharomycotina</taxon>
        <taxon>Pichiomycetes</taxon>
        <taxon>Pichiales</taxon>
        <taxon>Pichiaceae</taxon>
        <taxon>Brettanomyces</taxon>
    </lineage>
</organism>
<evidence type="ECO:0000256" key="1">
    <source>
        <dbReference type="SAM" id="MobiDB-lite"/>
    </source>
</evidence>
<dbReference type="Proteomes" id="UP000568158">
    <property type="component" value="Unassembled WGS sequence"/>
</dbReference>
<proteinExistence type="predicted"/>
<reference evidence="2 3" key="1">
    <citation type="journal article" date="2020" name="Appl. Microbiol. Biotechnol.">
        <title>Targeted gene deletion in Brettanomyces bruxellensis with an expression-free CRISPR-Cas9 system.</title>
        <authorList>
            <person name="Varela C."/>
            <person name="Bartel C."/>
            <person name="Onetto C."/>
            <person name="Borneman A."/>
        </authorList>
    </citation>
    <scope>NUCLEOTIDE SEQUENCE [LARGE SCALE GENOMIC DNA]</scope>
    <source>
        <strain evidence="2 3">AWRI1613</strain>
    </source>
</reference>
<feature type="region of interest" description="Disordered" evidence="1">
    <location>
        <begin position="150"/>
        <end position="391"/>
    </location>
</feature>
<feature type="compositionally biased region" description="Acidic residues" evidence="1">
    <location>
        <begin position="170"/>
        <end position="186"/>
    </location>
</feature>
<feature type="region of interest" description="Disordered" evidence="1">
    <location>
        <begin position="455"/>
        <end position="491"/>
    </location>
</feature>
<name>A0A8H6BQQ9_DEKBR</name>
<feature type="region of interest" description="Disordered" evidence="1">
    <location>
        <begin position="1"/>
        <end position="76"/>
    </location>
</feature>
<dbReference type="AlphaFoldDB" id="A0A8H6BQQ9"/>
<evidence type="ECO:0000313" key="2">
    <source>
        <dbReference type="EMBL" id="KAF6016037.1"/>
    </source>
</evidence>
<gene>
    <name evidence="2" type="ORF">HII12_000310</name>
</gene>
<feature type="compositionally biased region" description="Acidic residues" evidence="1">
    <location>
        <begin position="359"/>
        <end position="376"/>
    </location>
</feature>
<feature type="region of interest" description="Disordered" evidence="1">
    <location>
        <begin position="407"/>
        <end position="434"/>
    </location>
</feature>